<dbReference type="GO" id="GO:0033152">
    <property type="term" value="P:immunoglobulin V(D)J recombination"/>
    <property type="evidence" value="ECO:0007669"/>
    <property type="project" value="TreeGrafter"/>
</dbReference>
<dbReference type="Proteomes" id="UP000472276">
    <property type="component" value="Unassembled WGS sequence"/>
</dbReference>
<reference evidence="11" key="3">
    <citation type="submission" date="2025-09" db="UniProtKB">
        <authorList>
            <consortium name="Ensembl"/>
        </authorList>
    </citation>
    <scope>IDENTIFICATION</scope>
</reference>
<feature type="compositionally biased region" description="Polar residues" evidence="7">
    <location>
        <begin position="358"/>
        <end position="368"/>
    </location>
</feature>
<evidence type="ECO:0000256" key="6">
    <source>
        <dbReference type="ARBA" id="ARBA00025728"/>
    </source>
</evidence>
<evidence type="ECO:0000256" key="4">
    <source>
        <dbReference type="ARBA" id="ARBA00023204"/>
    </source>
</evidence>
<feature type="domain" description="XRCC4 N-terminal" evidence="8">
    <location>
        <begin position="15"/>
        <end position="63"/>
    </location>
</feature>
<dbReference type="InterPro" id="IPR053961">
    <property type="entry name" value="XRCC4_N"/>
</dbReference>
<feature type="domain" description="XRCC4 C-terminal" evidence="10">
    <location>
        <begin position="283"/>
        <end position="385"/>
    </location>
</feature>
<dbReference type="GO" id="GO:0010165">
    <property type="term" value="P:response to X-ray"/>
    <property type="evidence" value="ECO:0007669"/>
    <property type="project" value="TreeGrafter"/>
</dbReference>
<evidence type="ECO:0000256" key="3">
    <source>
        <dbReference type="ARBA" id="ARBA00023172"/>
    </source>
</evidence>
<feature type="compositionally biased region" description="Basic and acidic residues" evidence="7">
    <location>
        <begin position="341"/>
        <end position="356"/>
    </location>
</feature>
<dbReference type="InterPro" id="IPR014751">
    <property type="entry name" value="XRCC4-like_C"/>
</dbReference>
<evidence type="ECO:0000256" key="5">
    <source>
        <dbReference type="ARBA" id="ARBA00023242"/>
    </source>
</evidence>
<dbReference type="AlphaFoldDB" id="A0AAZ1XLN4"/>
<dbReference type="Gene3D" id="1.20.5.370">
    <property type="match status" value="1"/>
</dbReference>
<dbReference type="PANTHER" id="PTHR28559">
    <property type="entry name" value="DNA REPAIR PROTEIN XRCC4"/>
    <property type="match status" value="1"/>
</dbReference>
<dbReference type="InterPro" id="IPR053963">
    <property type="entry name" value="XRCC4_C"/>
</dbReference>
<evidence type="ECO:0000256" key="1">
    <source>
        <dbReference type="ARBA" id="ARBA00004123"/>
    </source>
</evidence>
<evidence type="ECO:0008006" key="13">
    <source>
        <dbReference type="Google" id="ProtNLM"/>
    </source>
</evidence>
<reference evidence="11" key="2">
    <citation type="submission" date="2025-08" db="UniProtKB">
        <authorList>
            <consortium name="Ensembl"/>
        </authorList>
    </citation>
    <scope>IDENTIFICATION</scope>
</reference>
<dbReference type="Ensembl" id="ENSOABT00000084816.1">
    <property type="protein sequence ID" value="ENSOABP00000068508.1"/>
    <property type="gene ID" value="ENSOABG00000018148.2"/>
</dbReference>
<keyword evidence="12" id="KW-1185">Reference proteome</keyword>
<keyword evidence="3" id="KW-0233">DNA recombination</keyword>
<evidence type="ECO:0000313" key="12">
    <source>
        <dbReference type="Proteomes" id="UP000472276"/>
    </source>
</evidence>
<dbReference type="GO" id="GO:0005958">
    <property type="term" value="C:DNA-dependent protein kinase-DNA ligase 4 complex"/>
    <property type="evidence" value="ECO:0007669"/>
    <property type="project" value="TreeGrafter"/>
</dbReference>
<sequence>MHTSVREINLCSDTTYFLRVDWEGCNFSTGFQLLLTDGQDAWRGEGQDSAVHLHLKDKSHSFEDANVHILDREDRWFERGVKEAIYVHRERPSLNRVKGAVVCNEAEELEMPLERYIEDIEQAFTGKENSNTYNFSLTPNPPGHSSTLTLTYEKMQKDISFRLGCVLLKAVPEPAEAVRNLLIYSLQRGNNLQHHNQRLQEENERLRGEQQHITAELKRYVGGKEALEAELYSRFVLVLNEKKAKIRILQQEVTNLEEMRSNDQRKRDSVKSGQTGGQDDGVEEDDYEGSTDEDPVEMQSTPASSLESPTSGPLDESLSDLTDVAPSRKRRFRHLRAPEAAVKRPNPETSQRKRNDSPAGSSKQQTPQVSADVAAASSAVEDLFEEF</sequence>
<dbReference type="Gene3D" id="2.170.210.10">
    <property type="entry name" value="DNA double-strand break repair and VJ recombination XRCC4, N-terminal"/>
    <property type="match status" value="2"/>
</dbReference>
<accession>A0AAZ1XLN4</accession>
<feature type="region of interest" description="Disordered" evidence="7">
    <location>
        <begin position="259"/>
        <end position="387"/>
    </location>
</feature>
<comment type="subcellular location">
    <subcellularLocation>
        <location evidence="1">Nucleus</location>
    </subcellularLocation>
</comment>
<feature type="compositionally biased region" description="Basic and acidic residues" evidence="7">
    <location>
        <begin position="259"/>
        <end position="270"/>
    </location>
</feature>
<feature type="compositionally biased region" description="Acidic residues" evidence="7">
    <location>
        <begin position="280"/>
        <end position="296"/>
    </location>
</feature>
<dbReference type="Pfam" id="PF21924">
    <property type="entry name" value="XRCC4_CC"/>
    <property type="match status" value="1"/>
</dbReference>
<feature type="domain" description="XRCC4 coiled-coil" evidence="9">
    <location>
        <begin position="173"/>
        <end position="249"/>
    </location>
</feature>
<keyword evidence="4" id="KW-0234">DNA repair</keyword>
<dbReference type="SUPFAM" id="SSF58022">
    <property type="entry name" value="XRCC4, C-terminal oligomerization domain"/>
    <property type="match status" value="1"/>
</dbReference>
<dbReference type="InterPro" id="IPR010585">
    <property type="entry name" value="DNA_repair_prot_XRCC4"/>
</dbReference>
<evidence type="ECO:0000313" key="11">
    <source>
        <dbReference type="Ensembl" id="ENSOABP00000068508.1"/>
    </source>
</evidence>
<dbReference type="GO" id="GO:0032807">
    <property type="term" value="C:DNA ligase IV complex"/>
    <property type="evidence" value="ECO:0007669"/>
    <property type="project" value="TreeGrafter"/>
</dbReference>
<dbReference type="PANTHER" id="PTHR28559:SF1">
    <property type="entry name" value="DNA REPAIR PROTEIN XRCC4"/>
    <property type="match status" value="1"/>
</dbReference>
<protein>
    <recommendedName>
        <fullName evidence="13">X-ray repair complementing defective repair in Chinese hamster cells 4</fullName>
    </recommendedName>
</protein>
<evidence type="ECO:0000259" key="8">
    <source>
        <dbReference type="Pfam" id="PF06632"/>
    </source>
</evidence>
<feature type="domain" description="XRCC4 N-terminal" evidence="8">
    <location>
        <begin position="97"/>
        <end position="169"/>
    </location>
</feature>
<organism evidence="11 12">
    <name type="scientific">Oreochromis aureus</name>
    <name type="common">Israeli tilapia</name>
    <name type="synonym">Chromis aureus</name>
    <dbReference type="NCBI Taxonomy" id="47969"/>
    <lineage>
        <taxon>Eukaryota</taxon>
        <taxon>Metazoa</taxon>
        <taxon>Chordata</taxon>
        <taxon>Craniata</taxon>
        <taxon>Vertebrata</taxon>
        <taxon>Euteleostomi</taxon>
        <taxon>Actinopterygii</taxon>
        <taxon>Neopterygii</taxon>
        <taxon>Teleostei</taxon>
        <taxon>Neoteleostei</taxon>
        <taxon>Acanthomorphata</taxon>
        <taxon>Ovalentaria</taxon>
        <taxon>Cichlomorphae</taxon>
        <taxon>Cichliformes</taxon>
        <taxon>Cichlidae</taxon>
        <taxon>African cichlids</taxon>
        <taxon>Pseudocrenilabrinae</taxon>
        <taxon>Oreochromini</taxon>
        <taxon>Oreochromis</taxon>
    </lineage>
</organism>
<evidence type="ECO:0000256" key="2">
    <source>
        <dbReference type="ARBA" id="ARBA00022763"/>
    </source>
</evidence>
<dbReference type="InterPro" id="IPR009089">
    <property type="entry name" value="XRCC4_N_sf"/>
</dbReference>
<feature type="compositionally biased region" description="Low complexity" evidence="7">
    <location>
        <begin position="369"/>
        <end position="380"/>
    </location>
</feature>
<dbReference type="Pfam" id="PF21925">
    <property type="entry name" value="XRCC4_C"/>
    <property type="match status" value="1"/>
</dbReference>
<gene>
    <name evidence="11" type="primary">XRCC4</name>
</gene>
<dbReference type="InterPro" id="IPR053962">
    <property type="entry name" value="XRCC4_CC"/>
</dbReference>
<keyword evidence="5" id="KW-0539">Nucleus</keyword>
<dbReference type="GO" id="GO:0006303">
    <property type="term" value="P:double-strand break repair via nonhomologous end joining"/>
    <property type="evidence" value="ECO:0007669"/>
    <property type="project" value="UniProtKB-ARBA"/>
</dbReference>
<evidence type="ECO:0000259" key="9">
    <source>
        <dbReference type="Pfam" id="PF21924"/>
    </source>
</evidence>
<dbReference type="SUPFAM" id="SSF50809">
    <property type="entry name" value="XRCC4, N-terminal domain"/>
    <property type="match status" value="2"/>
</dbReference>
<reference evidence="12" key="1">
    <citation type="submission" date="2020-03" db="EMBL/GenBank/DDBJ databases">
        <title>Evolution of repeat sequences and sex chromosomes of tilapia species revealed by chromosome-level genomes.</title>
        <authorList>
            <person name="Xu L."/>
            <person name="Tao W."/>
            <person name="Wang D."/>
            <person name="Zhou Q."/>
        </authorList>
    </citation>
    <scope>NUCLEOTIDE SEQUENCE [LARGE SCALE GENOMIC DNA]</scope>
    <source>
        <strain evidence="12">Israel</strain>
    </source>
</reference>
<keyword evidence="2" id="KW-0227">DNA damage</keyword>
<dbReference type="InterPro" id="IPR038051">
    <property type="entry name" value="XRCC4-like_N_sf"/>
</dbReference>
<feature type="compositionally biased region" description="Polar residues" evidence="7">
    <location>
        <begin position="298"/>
        <end position="311"/>
    </location>
</feature>
<dbReference type="GO" id="GO:0003677">
    <property type="term" value="F:DNA binding"/>
    <property type="evidence" value="ECO:0007669"/>
    <property type="project" value="InterPro"/>
</dbReference>
<comment type="similarity">
    <text evidence="6">Belongs to the XRCC4-XLF family. XRCC4 subfamily.</text>
</comment>
<evidence type="ECO:0000256" key="7">
    <source>
        <dbReference type="SAM" id="MobiDB-lite"/>
    </source>
</evidence>
<name>A0AAZ1XLN4_OREAU</name>
<dbReference type="Pfam" id="PF06632">
    <property type="entry name" value="XRCC4"/>
    <property type="match status" value="2"/>
</dbReference>
<proteinExistence type="inferred from homology"/>
<evidence type="ECO:0000259" key="10">
    <source>
        <dbReference type="Pfam" id="PF21925"/>
    </source>
</evidence>